<protein>
    <recommendedName>
        <fullName evidence="5">MYND-type domain-containing protein</fullName>
    </recommendedName>
</protein>
<gene>
    <name evidence="6" type="ORF">L207DRAFT_577554</name>
</gene>
<keyword evidence="7" id="KW-1185">Reference proteome</keyword>
<evidence type="ECO:0000313" key="7">
    <source>
        <dbReference type="Proteomes" id="UP000235786"/>
    </source>
</evidence>
<evidence type="ECO:0000256" key="4">
    <source>
        <dbReference type="PROSITE-ProRule" id="PRU00134"/>
    </source>
</evidence>
<organism evidence="6 7">
    <name type="scientific">Hyaloscypha variabilis (strain UAMH 11265 / GT02V1 / F)</name>
    <name type="common">Meliniomyces variabilis</name>
    <dbReference type="NCBI Taxonomy" id="1149755"/>
    <lineage>
        <taxon>Eukaryota</taxon>
        <taxon>Fungi</taxon>
        <taxon>Dikarya</taxon>
        <taxon>Ascomycota</taxon>
        <taxon>Pezizomycotina</taxon>
        <taxon>Leotiomycetes</taxon>
        <taxon>Helotiales</taxon>
        <taxon>Hyaloscyphaceae</taxon>
        <taxon>Hyaloscypha</taxon>
        <taxon>Hyaloscypha variabilis</taxon>
    </lineage>
</organism>
<feature type="domain" description="MYND-type" evidence="5">
    <location>
        <begin position="6"/>
        <end position="42"/>
    </location>
</feature>
<dbReference type="InterPro" id="IPR002893">
    <property type="entry name" value="Znf_MYND"/>
</dbReference>
<keyword evidence="2 4" id="KW-0863">Zinc-finger</keyword>
<evidence type="ECO:0000256" key="3">
    <source>
        <dbReference type="ARBA" id="ARBA00022833"/>
    </source>
</evidence>
<dbReference type="Pfam" id="PF01753">
    <property type="entry name" value="zf-MYND"/>
    <property type="match status" value="1"/>
</dbReference>
<dbReference type="AlphaFoldDB" id="A0A2J6S7G3"/>
<dbReference type="Gene3D" id="1.10.220.160">
    <property type="match status" value="1"/>
</dbReference>
<keyword evidence="1" id="KW-0479">Metal-binding</keyword>
<dbReference type="EMBL" id="KZ613939">
    <property type="protein sequence ID" value="PMD46708.1"/>
    <property type="molecule type" value="Genomic_DNA"/>
</dbReference>
<dbReference type="OrthoDB" id="437457at2759"/>
<evidence type="ECO:0000256" key="2">
    <source>
        <dbReference type="ARBA" id="ARBA00022771"/>
    </source>
</evidence>
<evidence type="ECO:0000259" key="5">
    <source>
        <dbReference type="PROSITE" id="PS50865"/>
    </source>
</evidence>
<proteinExistence type="predicted"/>
<keyword evidence="3" id="KW-0862">Zinc</keyword>
<dbReference type="Gene3D" id="6.10.140.2220">
    <property type="match status" value="1"/>
</dbReference>
<dbReference type="GO" id="GO:0008270">
    <property type="term" value="F:zinc ion binding"/>
    <property type="evidence" value="ECO:0007669"/>
    <property type="project" value="UniProtKB-KW"/>
</dbReference>
<name>A0A2J6S7G3_HYAVF</name>
<accession>A0A2J6S7G3</accession>
<dbReference type="Proteomes" id="UP000235786">
    <property type="component" value="Unassembled WGS sequence"/>
</dbReference>
<dbReference type="SUPFAM" id="SSF144232">
    <property type="entry name" value="HIT/MYND zinc finger-like"/>
    <property type="match status" value="1"/>
</dbReference>
<sequence length="455" mass="52417">MANHRCCVCNAPRAIACSSCKSAYYCGSNCQKNDWRTHKLLCRAFATFDKEKRPIQEAVLALYFPILKMGEKGLSAPQMIWINPEHESGEMHIVELNPDGTFKHTDPLKHDEFEARNTQARNMSTPVHARDLEIQSNYKRKFQIDHMVVLHMRCAFNFDGSRVNITLVEVMREQLRMRWKGPLVFYAKSAGHNSLCRDVTLSDFRTLLDFFKKYQSSAGGLTDALRTNNYLELEVTNQDLFKVLLLHNSNNWTFRGVEIPCEADKRYLAVEQYIAVDVPVVHPIFDDVNQDNSMLVECGVLELSKKINLPLLLRRIFPDKRWVRRPELTGESYRNSVAEYLNLNTDISSPKWGSRNLCFSGRHPYGRLLVVREDKTGITAHQVEAVAAYFKHVFEILDREKSARLGGFIGVRLCEMREELMNEHVSRVKFARFFGDFKNQKIASGDASWANEVLP</sequence>
<dbReference type="STRING" id="1149755.A0A2J6S7G3"/>
<reference evidence="6 7" key="1">
    <citation type="submission" date="2016-04" db="EMBL/GenBank/DDBJ databases">
        <title>A degradative enzymes factory behind the ericoid mycorrhizal symbiosis.</title>
        <authorList>
            <consortium name="DOE Joint Genome Institute"/>
            <person name="Martino E."/>
            <person name="Morin E."/>
            <person name="Grelet G."/>
            <person name="Kuo A."/>
            <person name="Kohler A."/>
            <person name="Daghino S."/>
            <person name="Barry K."/>
            <person name="Choi C."/>
            <person name="Cichocki N."/>
            <person name="Clum A."/>
            <person name="Copeland A."/>
            <person name="Hainaut M."/>
            <person name="Haridas S."/>
            <person name="Labutti K."/>
            <person name="Lindquist E."/>
            <person name="Lipzen A."/>
            <person name="Khouja H.-R."/>
            <person name="Murat C."/>
            <person name="Ohm R."/>
            <person name="Olson A."/>
            <person name="Spatafora J."/>
            <person name="Veneault-Fourrey C."/>
            <person name="Henrissat B."/>
            <person name="Grigoriev I."/>
            <person name="Martin F."/>
            <person name="Perotto S."/>
        </authorList>
    </citation>
    <scope>NUCLEOTIDE SEQUENCE [LARGE SCALE GENOMIC DNA]</scope>
    <source>
        <strain evidence="6 7">F</strain>
    </source>
</reference>
<evidence type="ECO:0000313" key="6">
    <source>
        <dbReference type="EMBL" id="PMD46708.1"/>
    </source>
</evidence>
<evidence type="ECO:0000256" key="1">
    <source>
        <dbReference type="ARBA" id="ARBA00022723"/>
    </source>
</evidence>
<dbReference type="PROSITE" id="PS50865">
    <property type="entry name" value="ZF_MYND_2"/>
    <property type="match status" value="1"/>
</dbReference>